<dbReference type="GO" id="GO:0002250">
    <property type="term" value="P:adaptive immune response"/>
    <property type="evidence" value="ECO:0007669"/>
    <property type="project" value="UniProtKB-KW"/>
</dbReference>
<evidence type="ECO:0000256" key="10">
    <source>
        <dbReference type="SAM" id="SignalP"/>
    </source>
</evidence>
<protein>
    <submittedName>
        <fullName evidence="12">MHC class II antigen beta chain, partial</fullName>
    </submittedName>
</protein>
<dbReference type="Proteomes" id="UP001295444">
    <property type="component" value="Chromosome 09"/>
</dbReference>
<dbReference type="InterPro" id="IPR050160">
    <property type="entry name" value="MHC/Immunoglobulin"/>
</dbReference>
<dbReference type="InterPro" id="IPR014745">
    <property type="entry name" value="MHC_II_a/b_N"/>
</dbReference>
<dbReference type="EMBL" id="OW240920">
    <property type="protein sequence ID" value="CAH2314542.1"/>
    <property type="molecule type" value="Genomic_DNA"/>
</dbReference>
<keyword evidence="9" id="KW-0491">MHC II</keyword>
<organism evidence="12 13">
    <name type="scientific">Pelobates cultripes</name>
    <name type="common">Western spadefoot toad</name>
    <dbReference type="NCBI Taxonomy" id="61616"/>
    <lineage>
        <taxon>Eukaryota</taxon>
        <taxon>Metazoa</taxon>
        <taxon>Chordata</taxon>
        <taxon>Craniata</taxon>
        <taxon>Vertebrata</taxon>
        <taxon>Euteleostomi</taxon>
        <taxon>Amphibia</taxon>
        <taxon>Batrachia</taxon>
        <taxon>Anura</taxon>
        <taxon>Pelobatoidea</taxon>
        <taxon>Pelobatidae</taxon>
        <taxon>Pelobates</taxon>
    </lineage>
</organism>
<feature type="signal peptide" evidence="10">
    <location>
        <begin position="1"/>
        <end position="24"/>
    </location>
</feature>
<keyword evidence="7" id="KW-1015">Disulfide bond</keyword>
<dbReference type="PANTHER" id="PTHR19944">
    <property type="entry name" value="MHC CLASS II-RELATED"/>
    <property type="match status" value="1"/>
</dbReference>
<evidence type="ECO:0000256" key="2">
    <source>
        <dbReference type="ARBA" id="ARBA00022692"/>
    </source>
</evidence>
<keyword evidence="2" id="KW-0812">Transmembrane</keyword>
<dbReference type="SUPFAM" id="SSF54452">
    <property type="entry name" value="MHC antigen-recognition domain"/>
    <property type="match status" value="1"/>
</dbReference>
<proteinExistence type="predicted"/>
<evidence type="ECO:0000256" key="7">
    <source>
        <dbReference type="ARBA" id="ARBA00023157"/>
    </source>
</evidence>
<dbReference type="Gene3D" id="2.60.40.10">
    <property type="entry name" value="Immunoglobulins"/>
    <property type="match status" value="1"/>
</dbReference>
<dbReference type="SUPFAM" id="SSF48726">
    <property type="entry name" value="Immunoglobulin"/>
    <property type="match status" value="1"/>
</dbReference>
<keyword evidence="4" id="KW-1133">Transmembrane helix</keyword>
<evidence type="ECO:0000313" key="12">
    <source>
        <dbReference type="EMBL" id="CAH2314542.1"/>
    </source>
</evidence>
<evidence type="ECO:0000313" key="13">
    <source>
        <dbReference type="Proteomes" id="UP001295444"/>
    </source>
</evidence>
<keyword evidence="13" id="KW-1185">Reference proteome</keyword>
<reference evidence="12" key="1">
    <citation type="submission" date="2022-03" db="EMBL/GenBank/DDBJ databases">
        <authorList>
            <person name="Alioto T."/>
            <person name="Alioto T."/>
            <person name="Gomez Garrido J."/>
        </authorList>
    </citation>
    <scope>NUCLEOTIDE SEQUENCE</scope>
</reference>
<evidence type="ECO:0000256" key="4">
    <source>
        <dbReference type="ARBA" id="ARBA00022989"/>
    </source>
</evidence>
<dbReference type="InterPro" id="IPR013783">
    <property type="entry name" value="Ig-like_fold"/>
</dbReference>
<comment type="subcellular location">
    <subcellularLocation>
        <location evidence="1">Membrane</location>
        <topology evidence="1">Single-pass type I membrane protein</topology>
    </subcellularLocation>
</comment>
<dbReference type="AlphaFoldDB" id="A0AAD1WI83"/>
<accession>A0AAD1WI83</accession>
<keyword evidence="10" id="KW-0732">Signal</keyword>
<dbReference type="Gene3D" id="3.10.320.10">
    <property type="entry name" value="Class II Histocompatibility Antigen, M Beta Chain, Chain B, domain 1"/>
    <property type="match status" value="1"/>
</dbReference>
<dbReference type="PANTHER" id="PTHR19944:SF99">
    <property type="entry name" value="HLA CLASS II HISTOCOMPATIBILITY ANTIGEN, DRB1 BETA CHAIN"/>
    <property type="match status" value="1"/>
</dbReference>
<evidence type="ECO:0000256" key="1">
    <source>
        <dbReference type="ARBA" id="ARBA00004479"/>
    </source>
</evidence>
<dbReference type="PROSITE" id="PS50835">
    <property type="entry name" value="IG_LIKE"/>
    <property type="match status" value="1"/>
</dbReference>
<dbReference type="Pfam" id="PF07654">
    <property type="entry name" value="C1-set"/>
    <property type="match status" value="1"/>
</dbReference>
<dbReference type="InterPro" id="IPR007110">
    <property type="entry name" value="Ig-like_dom"/>
</dbReference>
<dbReference type="FunFam" id="3.10.320.10:FF:000001">
    <property type="entry name" value="HLA class II histocompatibility antigen, DRB1-1 beta chain"/>
    <property type="match status" value="1"/>
</dbReference>
<evidence type="ECO:0000256" key="8">
    <source>
        <dbReference type="ARBA" id="ARBA00023180"/>
    </source>
</evidence>
<sequence>MGTVGIAAVFLLSALILIADLTSAQDYILESKAECHFINGTERIRFLYRWFYNQVETVYFDSDIGKFIAKTEFGRPDADYFNSQPEIIAHAKSGVQTFCVHNYEILHTVTADRRVKPSVKISVMASGDDLYRHKHSLICNVYGFYPVGIEVKWFRNEQEQTTQVSYSGPHPDGDWTNQLLVNLETEIEKGDKFTCEIHHRSLESPLRVEWSKSSL</sequence>
<keyword evidence="6" id="KW-0472">Membrane</keyword>
<keyword evidence="3" id="KW-0391">Immunity</keyword>
<keyword evidence="5" id="KW-1064">Adaptive immunity</keyword>
<evidence type="ECO:0000256" key="5">
    <source>
        <dbReference type="ARBA" id="ARBA00023130"/>
    </source>
</evidence>
<dbReference type="InterPro" id="IPR036179">
    <property type="entry name" value="Ig-like_dom_sf"/>
</dbReference>
<dbReference type="InterPro" id="IPR011162">
    <property type="entry name" value="MHC_I/II-like_Ag-recog"/>
</dbReference>
<feature type="domain" description="Ig-like" evidence="11">
    <location>
        <begin position="117"/>
        <end position="207"/>
    </location>
</feature>
<dbReference type="InterPro" id="IPR003597">
    <property type="entry name" value="Ig_C1-set"/>
</dbReference>
<evidence type="ECO:0000256" key="6">
    <source>
        <dbReference type="ARBA" id="ARBA00023136"/>
    </source>
</evidence>
<dbReference type="SMART" id="SM00407">
    <property type="entry name" value="IGc1"/>
    <property type="match status" value="1"/>
</dbReference>
<dbReference type="InterPro" id="IPR000353">
    <property type="entry name" value="MHC_II_b_N"/>
</dbReference>
<evidence type="ECO:0000256" key="3">
    <source>
        <dbReference type="ARBA" id="ARBA00022859"/>
    </source>
</evidence>
<dbReference type="GO" id="GO:0042613">
    <property type="term" value="C:MHC class II protein complex"/>
    <property type="evidence" value="ECO:0007669"/>
    <property type="project" value="UniProtKB-KW"/>
</dbReference>
<dbReference type="Pfam" id="PF00969">
    <property type="entry name" value="MHC_II_beta"/>
    <property type="match status" value="1"/>
</dbReference>
<gene>
    <name evidence="12" type="ORF">PECUL_23A043413</name>
</gene>
<dbReference type="SMART" id="SM00921">
    <property type="entry name" value="MHC_II_beta"/>
    <property type="match status" value="1"/>
</dbReference>
<name>A0AAD1WI83_PELCU</name>
<feature type="chain" id="PRO_5042005401" evidence="10">
    <location>
        <begin position="25"/>
        <end position="215"/>
    </location>
</feature>
<evidence type="ECO:0000259" key="11">
    <source>
        <dbReference type="PROSITE" id="PS50835"/>
    </source>
</evidence>
<keyword evidence="8" id="KW-0325">Glycoprotein</keyword>
<dbReference type="GO" id="GO:0002504">
    <property type="term" value="P:antigen processing and presentation of peptide or polysaccharide antigen via MHC class II"/>
    <property type="evidence" value="ECO:0007669"/>
    <property type="project" value="UniProtKB-KW"/>
</dbReference>
<evidence type="ECO:0000256" key="9">
    <source>
        <dbReference type="ARBA" id="ARBA00023182"/>
    </source>
</evidence>